<organism evidence="15 16">
    <name type="scientific">Puccinia coronata f. sp. avenae</name>
    <dbReference type="NCBI Taxonomy" id="200324"/>
    <lineage>
        <taxon>Eukaryota</taxon>
        <taxon>Fungi</taxon>
        <taxon>Dikarya</taxon>
        <taxon>Basidiomycota</taxon>
        <taxon>Pucciniomycotina</taxon>
        <taxon>Pucciniomycetes</taxon>
        <taxon>Pucciniales</taxon>
        <taxon>Pucciniaceae</taxon>
        <taxon>Puccinia</taxon>
    </lineage>
</organism>
<evidence type="ECO:0000256" key="1">
    <source>
        <dbReference type="ARBA" id="ARBA00004128"/>
    </source>
</evidence>
<dbReference type="InterPro" id="IPR003439">
    <property type="entry name" value="ABC_transporter-like_ATP-bd"/>
</dbReference>
<dbReference type="InterPro" id="IPR011527">
    <property type="entry name" value="ABC1_TM_dom"/>
</dbReference>
<feature type="transmembrane region" description="Helical" evidence="12">
    <location>
        <begin position="25"/>
        <end position="48"/>
    </location>
</feature>
<keyword evidence="8" id="KW-0067">ATP-binding</keyword>
<evidence type="ECO:0000259" key="14">
    <source>
        <dbReference type="PROSITE" id="PS50929"/>
    </source>
</evidence>
<evidence type="ECO:0000256" key="8">
    <source>
        <dbReference type="ARBA" id="ARBA00022840"/>
    </source>
</evidence>
<dbReference type="FunFam" id="3.40.50.300:FF:002145">
    <property type="entry name" value="ABC transporter (MsbA subfamily)"/>
    <property type="match status" value="1"/>
</dbReference>
<dbReference type="PANTHER" id="PTHR24223">
    <property type="entry name" value="ATP-BINDING CASSETTE SUB-FAMILY C"/>
    <property type="match status" value="1"/>
</dbReference>
<keyword evidence="9 12" id="KW-1133">Transmembrane helix</keyword>
<evidence type="ECO:0000256" key="10">
    <source>
        <dbReference type="ARBA" id="ARBA00023136"/>
    </source>
</evidence>
<keyword evidence="5 12" id="KW-0812">Transmembrane</keyword>
<dbReference type="Gene3D" id="3.40.50.300">
    <property type="entry name" value="P-loop containing nucleotide triphosphate hydrolases"/>
    <property type="match status" value="1"/>
</dbReference>
<evidence type="ECO:0000256" key="5">
    <source>
        <dbReference type="ARBA" id="ARBA00022692"/>
    </source>
</evidence>
<proteinExistence type="predicted"/>
<reference evidence="15 16" key="1">
    <citation type="submission" date="2017-11" db="EMBL/GenBank/DDBJ databases">
        <title>De novo assembly and phasing of dikaryotic genomes from two isolates of Puccinia coronata f. sp. avenae, the causal agent of oat crown rust.</title>
        <authorList>
            <person name="Miller M.E."/>
            <person name="Zhang Y."/>
            <person name="Omidvar V."/>
            <person name="Sperschneider J."/>
            <person name="Schwessinger B."/>
            <person name="Raley C."/>
            <person name="Palmer J.M."/>
            <person name="Garnica D."/>
            <person name="Upadhyaya N."/>
            <person name="Rathjen J."/>
            <person name="Taylor J.M."/>
            <person name="Park R.F."/>
            <person name="Dodds P.N."/>
            <person name="Hirsch C.D."/>
            <person name="Kianian S.F."/>
            <person name="Figueroa M."/>
        </authorList>
    </citation>
    <scope>NUCLEOTIDE SEQUENCE [LARGE SCALE GENOMIC DNA]</scope>
    <source>
        <strain evidence="15">12NC29</strain>
    </source>
</reference>
<dbReference type="PROSITE" id="PS00211">
    <property type="entry name" value="ABC_TRANSPORTER_1"/>
    <property type="match status" value="1"/>
</dbReference>
<name>A0A2N5RV79_9BASI</name>
<dbReference type="SUPFAM" id="SSF90123">
    <property type="entry name" value="ABC transporter transmembrane region"/>
    <property type="match status" value="1"/>
</dbReference>
<dbReference type="InterPro" id="IPR017871">
    <property type="entry name" value="ABC_transporter-like_CS"/>
</dbReference>
<dbReference type="InterPro" id="IPR050173">
    <property type="entry name" value="ABC_transporter_C-like"/>
</dbReference>
<comment type="subcellular location">
    <subcellularLocation>
        <location evidence="2">Cell membrane</location>
        <topology evidence="2">Multi-pass membrane protein</topology>
    </subcellularLocation>
    <subcellularLocation>
        <location evidence="1">Vacuole membrane</location>
        <topology evidence="1">Multi-pass membrane protein</topology>
    </subcellularLocation>
</comment>
<dbReference type="PROSITE" id="PS50893">
    <property type="entry name" value="ABC_TRANSPORTER_2"/>
    <property type="match status" value="1"/>
</dbReference>
<dbReference type="InterPro" id="IPR003593">
    <property type="entry name" value="AAA+_ATPase"/>
</dbReference>
<dbReference type="STRING" id="200324.A0A2N5RV79"/>
<dbReference type="GO" id="GO:0016887">
    <property type="term" value="F:ATP hydrolysis activity"/>
    <property type="evidence" value="ECO:0007669"/>
    <property type="project" value="InterPro"/>
</dbReference>
<evidence type="ECO:0000313" key="15">
    <source>
        <dbReference type="EMBL" id="PLW04903.1"/>
    </source>
</evidence>
<dbReference type="Pfam" id="PF00664">
    <property type="entry name" value="ABC_membrane"/>
    <property type="match status" value="1"/>
</dbReference>
<evidence type="ECO:0008006" key="17">
    <source>
        <dbReference type="Google" id="ProtNLM"/>
    </source>
</evidence>
<dbReference type="CDD" id="cd03244">
    <property type="entry name" value="ABCC_MRP_domain2"/>
    <property type="match status" value="1"/>
</dbReference>
<evidence type="ECO:0000256" key="2">
    <source>
        <dbReference type="ARBA" id="ARBA00004651"/>
    </source>
</evidence>
<keyword evidence="10 12" id="KW-0472">Membrane</keyword>
<comment type="caution">
    <text evidence="15">The sequence shown here is derived from an EMBL/GenBank/DDBJ whole genome shotgun (WGS) entry which is preliminary data.</text>
</comment>
<evidence type="ECO:0000256" key="11">
    <source>
        <dbReference type="ARBA" id="ARBA00023180"/>
    </source>
</evidence>
<dbReference type="InterPro" id="IPR036640">
    <property type="entry name" value="ABC1_TM_sf"/>
</dbReference>
<keyword evidence="7" id="KW-0547">Nucleotide-binding</keyword>
<evidence type="ECO:0000256" key="4">
    <source>
        <dbReference type="ARBA" id="ARBA00022475"/>
    </source>
</evidence>
<keyword evidence="11" id="KW-0325">Glycoprotein</keyword>
<sequence>MRDVFVIDEVIARVFSGFLRTSASVVSVVVVVSWALPPFFLVGIPLLISYKSVQSYYLATSREIKRIDAITKSPIFAMLGETLVGVATIRAFGEQGRFVAENEAKVDHNHEACFASIGANCWLAVRLEFIGNVLILTAASFAAEVETNIVSCERVIEYTKLKQEGPWESDQQHRPNPSWPKKGEIVFQDVQCRYRDGLDVVLKGVDFKVQAQEKIGICGRTGAGKSTIALSLFRLVEKAAGRILIDGVDISHIGLNDLRSKISIIPQDSQCFEGTWRANLDPEGSKTDEELRAGWKQKIEEGGHNLSHGQRQLLCLSRAMLLKSSKILLMDEATSSVDPETDSDIQAVIRKEFQSFTVLVIAHRLK</sequence>
<keyword evidence="3" id="KW-0813">Transport</keyword>
<evidence type="ECO:0000259" key="13">
    <source>
        <dbReference type="PROSITE" id="PS50893"/>
    </source>
</evidence>
<keyword evidence="16" id="KW-1185">Reference proteome</keyword>
<dbReference type="Gene3D" id="1.20.1560.10">
    <property type="entry name" value="ABC transporter type 1, transmembrane domain"/>
    <property type="match status" value="1"/>
</dbReference>
<keyword evidence="6" id="KW-0677">Repeat</keyword>
<dbReference type="OrthoDB" id="6500128at2759"/>
<dbReference type="SMART" id="SM00382">
    <property type="entry name" value="AAA"/>
    <property type="match status" value="1"/>
</dbReference>
<accession>A0A2N5RV79</accession>
<dbReference type="GO" id="GO:0005524">
    <property type="term" value="F:ATP binding"/>
    <property type="evidence" value="ECO:0007669"/>
    <property type="project" value="UniProtKB-KW"/>
</dbReference>
<dbReference type="PANTHER" id="PTHR24223:SF443">
    <property type="entry name" value="MULTIDRUG-RESISTANCE LIKE PROTEIN 1, ISOFORM I"/>
    <property type="match status" value="1"/>
</dbReference>
<dbReference type="GO" id="GO:0140359">
    <property type="term" value="F:ABC-type transporter activity"/>
    <property type="evidence" value="ECO:0007669"/>
    <property type="project" value="InterPro"/>
</dbReference>
<dbReference type="PROSITE" id="PS50929">
    <property type="entry name" value="ABC_TM1F"/>
    <property type="match status" value="1"/>
</dbReference>
<keyword evidence="4" id="KW-1003">Cell membrane</keyword>
<feature type="domain" description="ABC transporter" evidence="13">
    <location>
        <begin position="185"/>
        <end position="365"/>
    </location>
</feature>
<evidence type="ECO:0000256" key="3">
    <source>
        <dbReference type="ARBA" id="ARBA00022448"/>
    </source>
</evidence>
<evidence type="ECO:0000256" key="6">
    <source>
        <dbReference type="ARBA" id="ARBA00022737"/>
    </source>
</evidence>
<evidence type="ECO:0000313" key="16">
    <source>
        <dbReference type="Proteomes" id="UP000235388"/>
    </source>
</evidence>
<gene>
    <name evidence="15" type="ORF">PCANC_28319</name>
</gene>
<feature type="domain" description="ABC transmembrane type-1" evidence="14">
    <location>
        <begin position="1"/>
        <end position="143"/>
    </location>
</feature>
<dbReference type="Proteomes" id="UP000235388">
    <property type="component" value="Unassembled WGS sequence"/>
</dbReference>
<dbReference type="GO" id="GO:0005886">
    <property type="term" value="C:plasma membrane"/>
    <property type="evidence" value="ECO:0007669"/>
    <property type="project" value="UniProtKB-SubCell"/>
</dbReference>
<evidence type="ECO:0000256" key="7">
    <source>
        <dbReference type="ARBA" id="ARBA00022741"/>
    </source>
</evidence>
<dbReference type="SUPFAM" id="SSF52540">
    <property type="entry name" value="P-loop containing nucleoside triphosphate hydrolases"/>
    <property type="match status" value="1"/>
</dbReference>
<dbReference type="InterPro" id="IPR027417">
    <property type="entry name" value="P-loop_NTPase"/>
</dbReference>
<evidence type="ECO:0000256" key="9">
    <source>
        <dbReference type="ARBA" id="ARBA00022989"/>
    </source>
</evidence>
<dbReference type="AlphaFoldDB" id="A0A2N5RV79"/>
<dbReference type="EMBL" id="PGCJ01001534">
    <property type="protein sequence ID" value="PLW04903.1"/>
    <property type="molecule type" value="Genomic_DNA"/>
</dbReference>
<dbReference type="GO" id="GO:0000329">
    <property type="term" value="C:fungal-type vacuole membrane"/>
    <property type="evidence" value="ECO:0007669"/>
    <property type="project" value="UniProtKB-ARBA"/>
</dbReference>
<evidence type="ECO:0000256" key="12">
    <source>
        <dbReference type="SAM" id="Phobius"/>
    </source>
</evidence>
<protein>
    <recommendedName>
        <fullName evidence="17">ABC transporter domain-containing protein</fullName>
    </recommendedName>
</protein>
<dbReference type="Pfam" id="PF00005">
    <property type="entry name" value="ABC_tran"/>
    <property type="match status" value="1"/>
</dbReference>